<dbReference type="InterPro" id="IPR003594">
    <property type="entry name" value="HATPase_dom"/>
</dbReference>
<dbReference type="InterPro" id="IPR011990">
    <property type="entry name" value="TPR-like_helical_dom_sf"/>
</dbReference>
<dbReference type="GO" id="GO:0005524">
    <property type="term" value="F:ATP binding"/>
    <property type="evidence" value="ECO:0007669"/>
    <property type="project" value="UniProtKB-KW"/>
</dbReference>
<feature type="domain" description="Histidine kinase" evidence="17">
    <location>
        <begin position="501"/>
        <end position="717"/>
    </location>
</feature>
<evidence type="ECO:0000256" key="1">
    <source>
        <dbReference type="ARBA" id="ARBA00000085"/>
    </source>
</evidence>
<comment type="catalytic activity">
    <reaction evidence="1">
        <text>ATP + protein L-histidine = ADP + protein N-phospho-L-histidine.</text>
        <dbReference type="EC" id="2.7.13.3"/>
    </reaction>
</comment>
<dbReference type="PROSITE" id="PS50109">
    <property type="entry name" value="HIS_KIN"/>
    <property type="match status" value="1"/>
</dbReference>
<feature type="domain" description="HTH araC/xylS-type" evidence="16">
    <location>
        <begin position="909"/>
        <end position="1008"/>
    </location>
</feature>
<dbReference type="Gene3D" id="1.10.10.60">
    <property type="entry name" value="Homeodomain-like"/>
    <property type="match status" value="1"/>
</dbReference>
<dbReference type="Pfam" id="PF00512">
    <property type="entry name" value="HisKA"/>
    <property type="match status" value="1"/>
</dbReference>
<dbReference type="OrthoDB" id="9797097at2"/>
<evidence type="ECO:0000256" key="2">
    <source>
        <dbReference type="ARBA" id="ARBA00012438"/>
    </source>
</evidence>
<dbReference type="AlphaFoldDB" id="A0A385SZF6"/>
<keyword evidence="15" id="KW-0472">Membrane</keyword>
<dbReference type="SMART" id="SM00387">
    <property type="entry name" value="HATPase_c"/>
    <property type="match status" value="1"/>
</dbReference>
<keyword evidence="15" id="KW-0812">Transmembrane</keyword>
<dbReference type="InterPro" id="IPR001789">
    <property type="entry name" value="Sig_transdc_resp-reg_receiver"/>
</dbReference>
<dbReference type="SMART" id="SM00388">
    <property type="entry name" value="HisKA"/>
    <property type="match status" value="1"/>
</dbReference>
<proteinExistence type="predicted"/>
<evidence type="ECO:0000313" key="19">
    <source>
        <dbReference type="EMBL" id="AYB35190.1"/>
    </source>
</evidence>
<protein>
    <recommendedName>
        <fullName evidence="2">histidine kinase</fullName>
        <ecNumber evidence="2">2.7.13.3</ecNumber>
    </recommendedName>
</protein>
<evidence type="ECO:0000256" key="12">
    <source>
        <dbReference type="PROSITE-ProRule" id="PRU00169"/>
    </source>
</evidence>
<keyword evidence="13" id="KW-0802">TPR repeat</keyword>
<dbReference type="Proteomes" id="UP000266183">
    <property type="component" value="Chromosome"/>
</dbReference>
<dbReference type="Gene3D" id="1.25.40.10">
    <property type="entry name" value="Tetratricopeptide repeat domain"/>
    <property type="match status" value="2"/>
</dbReference>
<keyword evidence="11" id="KW-0804">Transcription</keyword>
<dbReference type="InterPro" id="IPR009057">
    <property type="entry name" value="Homeodomain-like_sf"/>
</dbReference>
<dbReference type="CDD" id="cd00082">
    <property type="entry name" value="HisKA"/>
    <property type="match status" value="1"/>
</dbReference>
<evidence type="ECO:0000256" key="7">
    <source>
        <dbReference type="ARBA" id="ARBA00022840"/>
    </source>
</evidence>
<dbReference type="FunFam" id="3.30.565.10:FF:000037">
    <property type="entry name" value="Hybrid sensor histidine kinase/response regulator"/>
    <property type="match status" value="1"/>
</dbReference>
<evidence type="ECO:0000256" key="14">
    <source>
        <dbReference type="SAM" id="Coils"/>
    </source>
</evidence>
<evidence type="ECO:0000256" key="6">
    <source>
        <dbReference type="ARBA" id="ARBA00022777"/>
    </source>
</evidence>
<dbReference type="GO" id="GO:0000155">
    <property type="term" value="F:phosphorelay sensor kinase activity"/>
    <property type="evidence" value="ECO:0007669"/>
    <property type="project" value="InterPro"/>
</dbReference>
<dbReference type="CDD" id="cd17574">
    <property type="entry name" value="REC_OmpR"/>
    <property type="match status" value="1"/>
</dbReference>
<dbReference type="SUPFAM" id="SSF46689">
    <property type="entry name" value="Homeodomain-like"/>
    <property type="match status" value="1"/>
</dbReference>
<dbReference type="SUPFAM" id="SSF47384">
    <property type="entry name" value="Homodimeric domain of signal transducing histidine kinase"/>
    <property type="match status" value="1"/>
</dbReference>
<dbReference type="Gene3D" id="3.30.565.10">
    <property type="entry name" value="Histidine kinase-like ATPase, C-terminal domain"/>
    <property type="match status" value="1"/>
</dbReference>
<dbReference type="PANTHER" id="PTHR43547">
    <property type="entry name" value="TWO-COMPONENT HISTIDINE KINASE"/>
    <property type="match status" value="1"/>
</dbReference>
<dbReference type="SMART" id="SM00448">
    <property type="entry name" value="REC"/>
    <property type="match status" value="1"/>
</dbReference>
<keyword evidence="9" id="KW-0805">Transcription regulation</keyword>
<evidence type="ECO:0000259" key="16">
    <source>
        <dbReference type="PROSITE" id="PS01124"/>
    </source>
</evidence>
<dbReference type="PANTHER" id="PTHR43547:SF2">
    <property type="entry name" value="HYBRID SIGNAL TRANSDUCTION HISTIDINE KINASE C"/>
    <property type="match status" value="1"/>
</dbReference>
<dbReference type="Pfam" id="PF02518">
    <property type="entry name" value="HATPase_c"/>
    <property type="match status" value="1"/>
</dbReference>
<dbReference type="SUPFAM" id="SSF55874">
    <property type="entry name" value="ATPase domain of HSP90 chaperone/DNA topoisomerase II/histidine kinase"/>
    <property type="match status" value="1"/>
</dbReference>
<feature type="modified residue" description="4-aspartylphosphate" evidence="12">
    <location>
        <position position="809"/>
    </location>
</feature>
<evidence type="ECO:0000256" key="8">
    <source>
        <dbReference type="ARBA" id="ARBA00023012"/>
    </source>
</evidence>
<keyword evidence="6" id="KW-0418">Kinase</keyword>
<feature type="transmembrane region" description="Helical" evidence="15">
    <location>
        <begin position="457"/>
        <end position="475"/>
    </location>
</feature>
<dbReference type="Gene3D" id="3.40.50.2300">
    <property type="match status" value="1"/>
</dbReference>
<dbReference type="InterPro" id="IPR003661">
    <property type="entry name" value="HisK_dim/P_dom"/>
</dbReference>
<keyword evidence="8" id="KW-0902">Two-component regulatory system</keyword>
<evidence type="ECO:0000256" key="13">
    <source>
        <dbReference type="PROSITE-ProRule" id="PRU00339"/>
    </source>
</evidence>
<keyword evidence="7" id="KW-0067">ATP-binding</keyword>
<feature type="repeat" description="TPR" evidence="13">
    <location>
        <begin position="298"/>
        <end position="331"/>
    </location>
</feature>
<dbReference type="InterPro" id="IPR018060">
    <property type="entry name" value="HTH_AraC"/>
</dbReference>
<dbReference type="InterPro" id="IPR036097">
    <property type="entry name" value="HisK_dim/P_sf"/>
</dbReference>
<dbReference type="Gene3D" id="1.10.287.130">
    <property type="match status" value="1"/>
</dbReference>
<keyword evidence="20" id="KW-1185">Reference proteome</keyword>
<organism evidence="19 20">
    <name type="scientific">Chryseolinea soli</name>
    <dbReference type="NCBI Taxonomy" id="2321403"/>
    <lineage>
        <taxon>Bacteria</taxon>
        <taxon>Pseudomonadati</taxon>
        <taxon>Bacteroidota</taxon>
        <taxon>Cytophagia</taxon>
        <taxon>Cytophagales</taxon>
        <taxon>Fulvivirgaceae</taxon>
        <taxon>Chryseolinea</taxon>
    </lineage>
</organism>
<dbReference type="GO" id="GO:0003700">
    <property type="term" value="F:DNA-binding transcription factor activity"/>
    <property type="evidence" value="ECO:0007669"/>
    <property type="project" value="InterPro"/>
</dbReference>
<keyword evidence="14" id="KW-0175">Coiled coil</keyword>
<dbReference type="Pfam" id="PF12833">
    <property type="entry name" value="HTH_18"/>
    <property type="match status" value="1"/>
</dbReference>
<dbReference type="PROSITE" id="PS00041">
    <property type="entry name" value="HTH_ARAC_FAMILY_1"/>
    <property type="match status" value="1"/>
</dbReference>
<dbReference type="InterPro" id="IPR019734">
    <property type="entry name" value="TPR_rpt"/>
</dbReference>
<keyword evidence="5" id="KW-0547">Nucleotide-binding</keyword>
<dbReference type="SUPFAM" id="SSF48452">
    <property type="entry name" value="TPR-like"/>
    <property type="match status" value="2"/>
</dbReference>
<dbReference type="EC" id="2.7.13.3" evidence="2"/>
<dbReference type="SMART" id="SM00028">
    <property type="entry name" value="TPR"/>
    <property type="match status" value="7"/>
</dbReference>
<feature type="coiled-coil region" evidence="14">
    <location>
        <begin position="404"/>
        <end position="451"/>
    </location>
</feature>
<evidence type="ECO:0000313" key="20">
    <source>
        <dbReference type="Proteomes" id="UP000266183"/>
    </source>
</evidence>
<keyword evidence="3 12" id="KW-0597">Phosphoprotein</keyword>
<evidence type="ECO:0000256" key="10">
    <source>
        <dbReference type="ARBA" id="ARBA00023125"/>
    </source>
</evidence>
<dbReference type="InterPro" id="IPR004358">
    <property type="entry name" value="Sig_transdc_His_kin-like_C"/>
</dbReference>
<dbReference type="Pfam" id="PF00072">
    <property type="entry name" value="Response_reg"/>
    <property type="match status" value="1"/>
</dbReference>
<dbReference type="KEGG" id="chk:D4L85_33430"/>
<evidence type="ECO:0000256" key="9">
    <source>
        <dbReference type="ARBA" id="ARBA00023015"/>
    </source>
</evidence>
<evidence type="ECO:0000256" key="15">
    <source>
        <dbReference type="SAM" id="Phobius"/>
    </source>
</evidence>
<reference evidence="20" key="1">
    <citation type="submission" date="2018-09" db="EMBL/GenBank/DDBJ databases">
        <title>Chryseolinea sp. KIS68-18 isolated from soil.</title>
        <authorList>
            <person name="Weon H.-Y."/>
            <person name="Kwon S.-W."/>
            <person name="Lee S.A."/>
        </authorList>
    </citation>
    <scope>NUCLEOTIDE SEQUENCE [LARGE SCALE GENOMIC DNA]</scope>
    <source>
        <strain evidence="20">KIS68-18</strain>
    </source>
</reference>
<dbReference type="EMBL" id="CP032382">
    <property type="protein sequence ID" value="AYB35190.1"/>
    <property type="molecule type" value="Genomic_DNA"/>
</dbReference>
<evidence type="ECO:0000259" key="17">
    <source>
        <dbReference type="PROSITE" id="PS50109"/>
    </source>
</evidence>
<gene>
    <name evidence="19" type="ORF">D4L85_33430</name>
</gene>
<dbReference type="PRINTS" id="PR00344">
    <property type="entry name" value="BCTRLSENSOR"/>
</dbReference>
<dbReference type="CDD" id="cd00075">
    <property type="entry name" value="HATPase"/>
    <property type="match status" value="1"/>
</dbReference>
<dbReference type="SUPFAM" id="SSF52172">
    <property type="entry name" value="CheY-like"/>
    <property type="match status" value="1"/>
</dbReference>
<keyword evidence="10" id="KW-0238">DNA-binding</keyword>
<accession>A0A385SZF6</accession>
<dbReference type="SMART" id="SM00342">
    <property type="entry name" value="HTH_ARAC"/>
    <property type="match status" value="1"/>
</dbReference>
<evidence type="ECO:0000259" key="18">
    <source>
        <dbReference type="PROSITE" id="PS50110"/>
    </source>
</evidence>
<dbReference type="InterPro" id="IPR018062">
    <property type="entry name" value="HTH_AraC-typ_CS"/>
</dbReference>
<dbReference type="PROSITE" id="PS50110">
    <property type="entry name" value="RESPONSE_REGULATORY"/>
    <property type="match status" value="1"/>
</dbReference>
<dbReference type="InterPro" id="IPR036890">
    <property type="entry name" value="HATPase_C_sf"/>
</dbReference>
<evidence type="ECO:0000256" key="4">
    <source>
        <dbReference type="ARBA" id="ARBA00022679"/>
    </source>
</evidence>
<keyword evidence="15" id="KW-1133">Transmembrane helix</keyword>
<sequence>MCNFERPGSFGSTRNWQNTKAFVLAAYLFIFCWKISYGQQTAHRVDSLERAFEQATAITDKIKIAHRLADISDPIAAIGYSERALKLAEQTRDGQAIMESLIHLGSLHTRTSRYPEARAILNKAIRIGIAKDLSSHLSEAYLELSIAYVRQQELDSARATLNKSLSLVRKKEDEVNTGFVYNMLGNVAKEENNFEAASQHYIRATEIFEKYHNDDGLTQSLSNIGNIQYLLGNYDKAETYALRCADIAKKLNKASSIAYANRLLGRIYRKQKRFDEALKNYNASLDVYQRSGERREMGETNTNIGNIYFELEKFTDALDYYSRALRIKRSIPDSVGMAYDFNASAQAFFQLGKPDKAVLYFDSAMFFAQKKRLLSLVMDGYKGKSEIYSQEKQYRLAHENYVRYTELNDSLETLRNETAAKELEAKYESEKKQGEINALHAENEIKTLQLEQQRSRWIYLAGVALLSLLLIVVLYNRYRIKQRSAEKLKQLDAAKSRFFANISHEFRTPLTLIISPLQNCLSQPHAGLGTDDIRMMHRHATRLHMLINQMLDLSRIESGKMRLQVEEKDIHHTVRTLCSVFQSQADQRGMDYQVIVSDEVGSGFIDVDKLEKIVYNLVSNAFKFTPDGGRIVVEATRQESAIALRVRDNGIGIPAHHIPFIFDRFYRVDDSQTRSTEGTGIGLALAKELAEVHRGTLQLTSEEGSGSTFVLTLPVDRHAYGSDDCLQTRDEKTILNTFSFAMTNPEESTLAEASIEDELPLILIAEDNADMRSFIGNVLKPDYRIMEAQDGLLAWEKAQEFIPDLVVTDVMMPRMDGTTFCEKLKETLATSHIPVVMLTAKAGQPSKLDGLRRGADDYLVKPFDVQELQIRVHNLIEQRRKLRKLYRTPEHTTPPEVVTANSVDAAFLQKIGAILEHKFSDAGFGVEEFNREIGLSRMQLHRKLKAITDQSTGEFIRNFRLEKARQYLVVKDAQVSQVAYDCGFSNVSHFSKTFKDHTGMTPSEFVANAVSAQTR</sequence>
<dbReference type="PROSITE" id="PS01124">
    <property type="entry name" value="HTH_ARAC_FAMILY_2"/>
    <property type="match status" value="1"/>
</dbReference>
<dbReference type="Pfam" id="PF13424">
    <property type="entry name" value="TPR_12"/>
    <property type="match status" value="3"/>
</dbReference>
<keyword evidence="4" id="KW-0808">Transferase</keyword>
<dbReference type="GO" id="GO:0043565">
    <property type="term" value="F:sequence-specific DNA binding"/>
    <property type="evidence" value="ECO:0007669"/>
    <property type="project" value="InterPro"/>
</dbReference>
<feature type="domain" description="Response regulatory" evidence="18">
    <location>
        <begin position="761"/>
        <end position="876"/>
    </location>
</feature>
<evidence type="ECO:0000256" key="11">
    <source>
        <dbReference type="ARBA" id="ARBA00023163"/>
    </source>
</evidence>
<evidence type="ECO:0000256" key="5">
    <source>
        <dbReference type="ARBA" id="ARBA00022741"/>
    </source>
</evidence>
<evidence type="ECO:0000256" key="3">
    <source>
        <dbReference type="ARBA" id="ARBA00022553"/>
    </source>
</evidence>
<dbReference type="PROSITE" id="PS50005">
    <property type="entry name" value="TPR"/>
    <property type="match status" value="2"/>
</dbReference>
<dbReference type="RefSeq" id="WP_119758441.1">
    <property type="nucleotide sequence ID" value="NZ_CP032382.1"/>
</dbReference>
<feature type="repeat" description="TPR" evidence="13">
    <location>
        <begin position="258"/>
        <end position="291"/>
    </location>
</feature>
<dbReference type="InterPro" id="IPR011006">
    <property type="entry name" value="CheY-like_superfamily"/>
</dbReference>
<dbReference type="InterPro" id="IPR005467">
    <property type="entry name" value="His_kinase_dom"/>
</dbReference>
<name>A0A385SZF6_9BACT</name>